<protein>
    <submittedName>
        <fullName evidence="2">Kinetochore complex Fta4 of Sim4 subunit, or CENP-50-domain-containing protein</fullName>
    </submittedName>
</protein>
<dbReference type="OrthoDB" id="21214at2759"/>
<dbReference type="AlphaFoldDB" id="A0A5J5ESN6"/>
<gene>
    <name evidence="2" type="ORF">FN846DRAFT_85932</name>
</gene>
<dbReference type="InParanoid" id="A0A5J5ESN6"/>
<feature type="compositionally biased region" description="Acidic residues" evidence="1">
    <location>
        <begin position="218"/>
        <end position="238"/>
    </location>
</feature>
<comment type="caution">
    <text evidence="2">The sequence shown here is derived from an EMBL/GenBank/DDBJ whole genome shotgun (WGS) entry which is preliminary data.</text>
</comment>
<dbReference type="EMBL" id="VXIS01000130">
    <property type="protein sequence ID" value="KAA8902615.1"/>
    <property type="molecule type" value="Genomic_DNA"/>
</dbReference>
<sequence length="255" mass="28623">MPPNTTASVYTAKCDFLTTMVRQLSVLHQPNMEDLPASDEHGDLPDSVLQTVYYKLSIVAKKQGNLIYSQQTLRHVAEQIDSLYWEEEEGGERGDAGAAEVLRAGVDLRNSENIDRLPASYPATADASEEDLEAYQELRARLSVASQSLASQRGKKAYYERLRNMIRPFAEPRENVQPNLVTRDGELNAELERTKILAVLLAGQLQKAGLKLGRKEDEDVEMGSEEEEEEEEKEEEDADVIRERVEGLKKLLAMG</sequence>
<dbReference type="Pfam" id="PF13093">
    <property type="entry name" value="FTA4"/>
    <property type="match status" value="1"/>
</dbReference>
<dbReference type="GO" id="GO:0031511">
    <property type="term" value="C:Mis6-Sim4 complex"/>
    <property type="evidence" value="ECO:0007669"/>
    <property type="project" value="InterPro"/>
</dbReference>
<dbReference type="PANTHER" id="PTHR42040">
    <property type="entry name" value="INNER KINETOCHORE SUBUNIT FTA4"/>
    <property type="match status" value="1"/>
</dbReference>
<dbReference type="InterPro" id="IPR025207">
    <property type="entry name" value="Sim4_Fta4"/>
</dbReference>
<reference evidence="2 3" key="1">
    <citation type="submission" date="2019-09" db="EMBL/GenBank/DDBJ databases">
        <title>Draft genome of the ectomycorrhizal ascomycete Sphaerosporella brunnea.</title>
        <authorList>
            <consortium name="DOE Joint Genome Institute"/>
            <person name="Benucci G.M."/>
            <person name="Marozzi G."/>
            <person name="Antonielli L."/>
            <person name="Sanchez S."/>
            <person name="Marco P."/>
            <person name="Wang X."/>
            <person name="Falini L.B."/>
            <person name="Barry K."/>
            <person name="Haridas S."/>
            <person name="Lipzen A."/>
            <person name="Labutti K."/>
            <person name="Grigoriev I.V."/>
            <person name="Murat C."/>
            <person name="Martin F."/>
            <person name="Albertini E."/>
            <person name="Donnini D."/>
            <person name="Bonito G."/>
        </authorList>
    </citation>
    <scope>NUCLEOTIDE SEQUENCE [LARGE SCALE GENOMIC DNA]</scope>
    <source>
        <strain evidence="2 3">Sb_GMNB300</strain>
    </source>
</reference>
<dbReference type="Proteomes" id="UP000326924">
    <property type="component" value="Unassembled WGS sequence"/>
</dbReference>
<organism evidence="2 3">
    <name type="scientific">Sphaerosporella brunnea</name>
    <dbReference type="NCBI Taxonomy" id="1250544"/>
    <lineage>
        <taxon>Eukaryota</taxon>
        <taxon>Fungi</taxon>
        <taxon>Dikarya</taxon>
        <taxon>Ascomycota</taxon>
        <taxon>Pezizomycotina</taxon>
        <taxon>Pezizomycetes</taxon>
        <taxon>Pezizales</taxon>
        <taxon>Pyronemataceae</taxon>
        <taxon>Sphaerosporella</taxon>
    </lineage>
</organism>
<dbReference type="PANTHER" id="PTHR42040:SF1">
    <property type="entry name" value="INNER KINETOCHORE SUBUNIT FTA4"/>
    <property type="match status" value="1"/>
</dbReference>
<name>A0A5J5ESN6_9PEZI</name>
<feature type="region of interest" description="Disordered" evidence="1">
    <location>
        <begin position="211"/>
        <end position="240"/>
    </location>
</feature>
<accession>A0A5J5ESN6</accession>
<keyword evidence="3" id="KW-1185">Reference proteome</keyword>
<evidence type="ECO:0000313" key="3">
    <source>
        <dbReference type="Proteomes" id="UP000326924"/>
    </source>
</evidence>
<evidence type="ECO:0000313" key="2">
    <source>
        <dbReference type="EMBL" id="KAA8902615.1"/>
    </source>
</evidence>
<proteinExistence type="predicted"/>
<evidence type="ECO:0000256" key="1">
    <source>
        <dbReference type="SAM" id="MobiDB-lite"/>
    </source>
</evidence>